<dbReference type="EMBL" id="JAVDYB010000001">
    <property type="protein sequence ID" value="MDR7275219.1"/>
    <property type="molecule type" value="Genomic_DNA"/>
</dbReference>
<sequence>MEYLDLSPYAYTASPLPMTSVGWLGSEHGVQGGTGSPLTEAELRTLRAASRRVCNVMLGFHPCEFCEAVEGNGEYRYYLPGGRTFAAPAMIVHYAERHGYRPPREFLDGLPEAVRPAWDGRAESLREVLLDGAAGLEWRAEAAVDLAQWNDRRAFDALRQAVADAELADCAGDEIGRSLAAFAGRDYAAGLDRDGLPPSVRFGVADAARNDALTLVRRRG</sequence>
<dbReference type="AlphaFoldDB" id="A0AAE4C9W1"/>
<gene>
    <name evidence="2" type="ORF">J2S41_001997</name>
</gene>
<dbReference type="InterPro" id="IPR057679">
    <property type="entry name" value="DUF7919"/>
</dbReference>
<evidence type="ECO:0000313" key="2">
    <source>
        <dbReference type="EMBL" id="MDR7275219.1"/>
    </source>
</evidence>
<feature type="domain" description="DUF7919" evidence="1">
    <location>
        <begin position="1"/>
        <end position="109"/>
    </location>
</feature>
<evidence type="ECO:0000259" key="1">
    <source>
        <dbReference type="Pfam" id="PF25535"/>
    </source>
</evidence>
<dbReference type="Proteomes" id="UP001183643">
    <property type="component" value="Unassembled WGS sequence"/>
</dbReference>
<protein>
    <recommendedName>
        <fullName evidence="1">DUF7919 domain-containing protein</fullName>
    </recommendedName>
</protein>
<dbReference type="RefSeq" id="WP_310365913.1">
    <property type="nucleotide sequence ID" value="NZ_JAVDYB010000001.1"/>
</dbReference>
<proteinExistence type="predicted"/>
<comment type="caution">
    <text evidence="2">The sequence shown here is derived from an EMBL/GenBank/DDBJ whole genome shotgun (WGS) entry which is preliminary data.</text>
</comment>
<keyword evidence="3" id="KW-1185">Reference proteome</keyword>
<organism evidence="2 3">
    <name type="scientific">Catenuloplanes atrovinosus</name>
    <dbReference type="NCBI Taxonomy" id="137266"/>
    <lineage>
        <taxon>Bacteria</taxon>
        <taxon>Bacillati</taxon>
        <taxon>Actinomycetota</taxon>
        <taxon>Actinomycetes</taxon>
        <taxon>Micromonosporales</taxon>
        <taxon>Micromonosporaceae</taxon>
        <taxon>Catenuloplanes</taxon>
    </lineage>
</organism>
<name>A0AAE4C9W1_9ACTN</name>
<evidence type="ECO:0000313" key="3">
    <source>
        <dbReference type="Proteomes" id="UP001183643"/>
    </source>
</evidence>
<accession>A0AAE4C9W1</accession>
<reference evidence="2" key="1">
    <citation type="submission" date="2023-07" db="EMBL/GenBank/DDBJ databases">
        <title>Sequencing the genomes of 1000 actinobacteria strains.</title>
        <authorList>
            <person name="Klenk H.-P."/>
        </authorList>
    </citation>
    <scope>NUCLEOTIDE SEQUENCE</scope>
    <source>
        <strain evidence="2">DSM 44707</strain>
    </source>
</reference>
<dbReference type="Pfam" id="PF25535">
    <property type="entry name" value="DUF7919"/>
    <property type="match status" value="1"/>
</dbReference>